<gene>
    <name evidence="1" type="ORF">FA13DRAFT_1734354</name>
</gene>
<evidence type="ECO:0000313" key="1">
    <source>
        <dbReference type="EMBL" id="TEB30002.1"/>
    </source>
</evidence>
<reference evidence="1 2" key="1">
    <citation type="journal article" date="2019" name="Nat. Ecol. Evol.">
        <title>Megaphylogeny resolves global patterns of mushroom evolution.</title>
        <authorList>
            <person name="Varga T."/>
            <person name="Krizsan K."/>
            <person name="Foldi C."/>
            <person name="Dima B."/>
            <person name="Sanchez-Garcia M."/>
            <person name="Sanchez-Ramirez S."/>
            <person name="Szollosi G.J."/>
            <person name="Szarkandi J.G."/>
            <person name="Papp V."/>
            <person name="Albert L."/>
            <person name="Andreopoulos W."/>
            <person name="Angelini C."/>
            <person name="Antonin V."/>
            <person name="Barry K.W."/>
            <person name="Bougher N.L."/>
            <person name="Buchanan P."/>
            <person name="Buyck B."/>
            <person name="Bense V."/>
            <person name="Catcheside P."/>
            <person name="Chovatia M."/>
            <person name="Cooper J."/>
            <person name="Damon W."/>
            <person name="Desjardin D."/>
            <person name="Finy P."/>
            <person name="Geml J."/>
            <person name="Haridas S."/>
            <person name="Hughes K."/>
            <person name="Justo A."/>
            <person name="Karasinski D."/>
            <person name="Kautmanova I."/>
            <person name="Kiss B."/>
            <person name="Kocsube S."/>
            <person name="Kotiranta H."/>
            <person name="LaButti K.M."/>
            <person name="Lechner B.E."/>
            <person name="Liimatainen K."/>
            <person name="Lipzen A."/>
            <person name="Lukacs Z."/>
            <person name="Mihaltcheva S."/>
            <person name="Morgado L.N."/>
            <person name="Niskanen T."/>
            <person name="Noordeloos M.E."/>
            <person name="Ohm R.A."/>
            <person name="Ortiz-Santana B."/>
            <person name="Ovrebo C."/>
            <person name="Racz N."/>
            <person name="Riley R."/>
            <person name="Savchenko A."/>
            <person name="Shiryaev A."/>
            <person name="Soop K."/>
            <person name="Spirin V."/>
            <person name="Szebenyi C."/>
            <person name="Tomsovsky M."/>
            <person name="Tulloss R.E."/>
            <person name="Uehling J."/>
            <person name="Grigoriev I.V."/>
            <person name="Vagvolgyi C."/>
            <person name="Papp T."/>
            <person name="Martin F.M."/>
            <person name="Miettinen O."/>
            <person name="Hibbett D.S."/>
            <person name="Nagy L.G."/>
        </authorList>
    </citation>
    <scope>NUCLEOTIDE SEQUENCE [LARGE SCALE GENOMIC DNA]</scope>
    <source>
        <strain evidence="1 2">FP101781</strain>
    </source>
</reference>
<proteinExistence type="predicted"/>
<sequence length="67" mass="7633">MSSAEGYSVMRSVLGYRREGAQDNRIYSRMYSQDGVYSFEECVCCEEVNRDHRGMVVDPPTIISNST</sequence>
<dbReference type="Proteomes" id="UP000298030">
    <property type="component" value="Unassembled WGS sequence"/>
</dbReference>
<organism evidence="1 2">
    <name type="scientific">Coprinellus micaceus</name>
    <name type="common">Glistening ink-cap mushroom</name>
    <name type="synonym">Coprinus micaceus</name>
    <dbReference type="NCBI Taxonomy" id="71717"/>
    <lineage>
        <taxon>Eukaryota</taxon>
        <taxon>Fungi</taxon>
        <taxon>Dikarya</taxon>
        <taxon>Basidiomycota</taxon>
        <taxon>Agaricomycotina</taxon>
        <taxon>Agaricomycetes</taxon>
        <taxon>Agaricomycetidae</taxon>
        <taxon>Agaricales</taxon>
        <taxon>Agaricineae</taxon>
        <taxon>Psathyrellaceae</taxon>
        <taxon>Coprinellus</taxon>
    </lineage>
</organism>
<accession>A0A4Y7T8R9</accession>
<comment type="caution">
    <text evidence="1">The sequence shown here is derived from an EMBL/GenBank/DDBJ whole genome shotgun (WGS) entry which is preliminary data.</text>
</comment>
<dbReference type="EMBL" id="QPFP01000025">
    <property type="protein sequence ID" value="TEB30002.1"/>
    <property type="molecule type" value="Genomic_DNA"/>
</dbReference>
<evidence type="ECO:0000313" key="2">
    <source>
        <dbReference type="Proteomes" id="UP000298030"/>
    </source>
</evidence>
<protein>
    <submittedName>
        <fullName evidence="1">Uncharacterized protein</fullName>
    </submittedName>
</protein>
<dbReference type="AlphaFoldDB" id="A0A4Y7T8R9"/>
<keyword evidence="2" id="KW-1185">Reference proteome</keyword>
<name>A0A4Y7T8R9_COPMI</name>